<dbReference type="EMBL" id="SZQL01000034">
    <property type="protein sequence ID" value="TKK64413.1"/>
    <property type="molecule type" value="Genomic_DNA"/>
</dbReference>
<accession>A0A4V5UTC5</accession>
<comment type="caution">
    <text evidence="1">The sequence shown here is derived from an EMBL/GenBank/DDBJ whole genome shotgun (WGS) entry which is preliminary data.</text>
</comment>
<dbReference type="Proteomes" id="UP000305848">
    <property type="component" value="Unassembled WGS sequence"/>
</dbReference>
<evidence type="ECO:0000313" key="1">
    <source>
        <dbReference type="EMBL" id="TKK64413.1"/>
    </source>
</evidence>
<dbReference type="OrthoDB" id="9798990at2"/>
<evidence type="ECO:0000313" key="2">
    <source>
        <dbReference type="Proteomes" id="UP000305848"/>
    </source>
</evidence>
<dbReference type="AlphaFoldDB" id="A0A4V5UTC5"/>
<gene>
    <name evidence="1" type="ORF">FC093_22570</name>
</gene>
<protein>
    <submittedName>
        <fullName evidence="1">Type II toxin-antitoxin system VapC family toxin</fullName>
    </submittedName>
</protein>
<keyword evidence="2" id="KW-1185">Reference proteome</keyword>
<organism evidence="1 2">
    <name type="scientific">Ilyomonas limi</name>
    <dbReference type="NCBI Taxonomy" id="2575867"/>
    <lineage>
        <taxon>Bacteria</taxon>
        <taxon>Pseudomonadati</taxon>
        <taxon>Bacteroidota</taxon>
        <taxon>Chitinophagia</taxon>
        <taxon>Chitinophagales</taxon>
        <taxon>Chitinophagaceae</taxon>
        <taxon>Ilyomonas</taxon>
    </lineage>
</organism>
<proteinExistence type="predicted"/>
<sequence length="32" mass="4063">MSYLIDTHIYIWFTEDNPQLSKRIRPVIHYRR</sequence>
<name>A0A4V5UTC5_9BACT</name>
<reference evidence="1 2" key="1">
    <citation type="submission" date="2019-05" db="EMBL/GenBank/DDBJ databases">
        <title>Panacibacter sp. strain 17mud1-8 Genome sequencing and assembly.</title>
        <authorList>
            <person name="Chhetri G."/>
        </authorList>
    </citation>
    <scope>NUCLEOTIDE SEQUENCE [LARGE SCALE GENOMIC DNA]</scope>
    <source>
        <strain evidence="1 2">17mud1-8</strain>
    </source>
</reference>